<dbReference type="Proteomes" id="UP001597068">
    <property type="component" value="Unassembled WGS sequence"/>
</dbReference>
<gene>
    <name evidence="1" type="ORF">ACFQ04_05910</name>
</gene>
<reference evidence="2" key="1">
    <citation type="journal article" date="2019" name="Int. J. Syst. Evol. Microbiol.">
        <title>The Global Catalogue of Microorganisms (GCM) 10K type strain sequencing project: providing services to taxonomists for standard genome sequencing and annotation.</title>
        <authorList>
            <consortium name="The Broad Institute Genomics Platform"/>
            <consortium name="The Broad Institute Genome Sequencing Center for Infectious Disease"/>
            <person name="Wu L."/>
            <person name="Ma J."/>
        </authorList>
    </citation>
    <scope>NUCLEOTIDE SEQUENCE [LARGE SCALE GENOMIC DNA]</scope>
    <source>
        <strain evidence="2">CCUG 50873</strain>
    </source>
</reference>
<dbReference type="InterPro" id="IPR006311">
    <property type="entry name" value="TAT_signal"/>
</dbReference>
<name>A0ABW3G498_9NOCA</name>
<organism evidence="1 2">
    <name type="scientific">Williamsia deligens</name>
    <dbReference type="NCBI Taxonomy" id="321325"/>
    <lineage>
        <taxon>Bacteria</taxon>
        <taxon>Bacillati</taxon>
        <taxon>Actinomycetota</taxon>
        <taxon>Actinomycetes</taxon>
        <taxon>Mycobacteriales</taxon>
        <taxon>Nocardiaceae</taxon>
        <taxon>Williamsia</taxon>
    </lineage>
</organism>
<evidence type="ECO:0000313" key="2">
    <source>
        <dbReference type="Proteomes" id="UP001597068"/>
    </source>
</evidence>
<dbReference type="RefSeq" id="WP_253646766.1">
    <property type="nucleotide sequence ID" value="NZ_BAAAMO010000002.1"/>
</dbReference>
<accession>A0ABW3G498</accession>
<dbReference type="PROSITE" id="PS51318">
    <property type="entry name" value="TAT"/>
    <property type="match status" value="1"/>
</dbReference>
<evidence type="ECO:0000313" key="1">
    <source>
        <dbReference type="EMBL" id="MFD0925270.1"/>
    </source>
</evidence>
<sequence length="122" mass="12380">MDIAQDRRSIVRSVAGGLAATAAVAGLVTVGAGAAGAAPATGEGLYTKTFTSRYYPTPQSAVIGAEINLYLFNSVRLNGNQACAEQPNPVVKLDKPVGWTATITAICLTDVGTARSGAPVTN</sequence>
<dbReference type="EMBL" id="JBHTIL010000001">
    <property type="protein sequence ID" value="MFD0925270.1"/>
    <property type="molecule type" value="Genomic_DNA"/>
</dbReference>
<proteinExistence type="predicted"/>
<comment type="caution">
    <text evidence="1">The sequence shown here is derived from an EMBL/GenBank/DDBJ whole genome shotgun (WGS) entry which is preliminary data.</text>
</comment>
<protein>
    <submittedName>
        <fullName evidence="1">Uncharacterized protein</fullName>
    </submittedName>
</protein>
<keyword evidence="2" id="KW-1185">Reference proteome</keyword>